<evidence type="ECO:0000256" key="2">
    <source>
        <dbReference type="ARBA" id="ARBA00023125"/>
    </source>
</evidence>
<feature type="compositionally biased region" description="Acidic residues" evidence="5">
    <location>
        <begin position="547"/>
        <end position="558"/>
    </location>
</feature>
<feature type="domain" description="Transcription factor IIIC subunit Tfc1/Sfc1 triple barrel" evidence="7">
    <location>
        <begin position="31"/>
        <end position="138"/>
    </location>
</feature>
<protein>
    <submittedName>
        <fullName evidence="8">HintC</fullName>
    </submittedName>
</protein>
<sequence length="743" mass="79897">MDELRLPTPPPIVHAPTYRLDAVQERVHLATVEYPGPVNSLDNALESLGGLASVASSFNASTATPLELNLDRGNRFSHPVSAHIAHTNNIVCRVVKRRRKKPVRDAQGDIVDAGMYQIQPIAVEHRLARFRAMADYQYTPSRHAGGDPTLDMAQAIENLDIDGIRKFEMPPPNEEFPESAFFPPPTFSRHSLPAIFDMHPAPGTIRVTTDAGVTRLINGGRYKVRTVQSILHVQRQVPTGPEPVLLTELGRDELSPLEQKMHNLLQERPCWTRTALLNQLSADDHKVINANKSCWPMISYTFADGPFRDLVIRYGYDPRTDPEARFYQHIALRNLANVRTRAQPGTRSQAQAGAASSRRADKAPTTSNLSHEFDGEHVYGKIGHFQLCDISDPLLKSLIDSPDGVLSACSSDPNEGWYAYDYLEQIRQILRRKWQGLLNGVKVSTAECEDLLAWELSKQSRAGQPKRSRASMAGTGLGANGGKGGKGSGRRRGRSGTGANSSDDDGDDDSADSRSRDASSSSASDTRRRGGRGPTGAGSDVWRSDQTSDDDDSLDSADEAAYAARRRAQASASASGTRTLRSNAGARRAASGDDDDDDGGDVDDNDDGGGGGGGGGEEEEEDGSPGPSSPSTMATGTPGPRAGPTGAGPRKKSSGVVVAPWDRPKKKRPSAKKPETEAELDLTWTDPGGLCTPLDQFARVNLAAARRSSQQRATSSSAAPVPPPPPAPRVDPETGEDMEEDSA</sequence>
<feature type="compositionally biased region" description="Low complexity" evidence="5">
    <location>
        <begin position="559"/>
        <end position="575"/>
    </location>
</feature>
<organism evidence="8 9">
    <name type="scientific">Rhodotorula mucilaginosa</name>
    <name type="common">Yeast</name>
    <name type="synonym">Rhodotorula rubra</name>
    <dbReference type="NCBI Taxonomy" id="5537"/>
    <lineage>
        <taxon>Eukaryota</taxon>
        <taxon>Fungi</taxon>
        <taxon>Dikarya</taxon>
        <taxon>Basidiomycota</taxon>
        <taxon>Pucciniomycotina</taxon>
        <taxon>Microbotryomycetes</taxon>
        <taxon>Sporidiobolales</taxon>
        <taxon>Sporidiobolaceae</taxon>
        <taxon>Rhodotorula</taxon>
    </lineage>
</organism>
<feature type="region of interest" description="Disordered" evidence="5">
    <location>
        <begin position="703"/>
        <end position="743"/>
    </location>
</feature>
<evidence type="ECO:0000256" key="4">
    <source>
        <dbReference type="ARBA" id="ARBA00023242"/>
    </source>
</evidence>
<dbReference type="OrthoDB" id="5598268at2759"/>
<reference evidence="8 9" key="1">
    <citation type="submission" date="2020-11" db="EMBL/GenBank/DDBJ databases">
        <title>Kefir isolates.</title>
        <authorList>
            <person name="Marcisauskas S."/>
            <person name="Kim Y."/>
            <person name="Blasche S."/>
        </authorList>
    </citation>
    <scope>NUCLEOTIDE SEQUENCE [LARGE SCALE GENOMIC DNA]</scope>
    <source>
        <strain evidence="8 9">KR</strain>
    </source>
</reference>
<evidence type="ECO:0000259" key="6">
    <source>
        <dbReference type="Pfam" id="PF09734"/>
    </source>
</evidence>
<dbReference type="GO" id="GO:0001002">
    <property type="term" value="F:RNA polymerase III type 1 promoter sequence-specific DNA binding"/>
    <property type="evidence" value="ECO:0007669"/>
    <property type="project" value="TreeGrafter"/>
</dbReference>
<feature type="compositionally biased region" description="Low complexity" evidence="5">
    <location>
        <begin position="347"/>
        <end position="357"/>
    </location>
</feature>
<proteinExistence type="predicted"/>
<feature type="compositionally biased region" description="Low complexity" evidence="5">
    <location>
        <begin position="703"/>
        <end position="719"/>
    </location>
</feature>
<dbReference type="InterPro" id="IPR042536">
    <property type="entry name" value="TFIIIC_tauA_Sfc1"/>
</dbReference>
<feature type="compositionally biased region" description="Acidic residues" evidence="5">
    <location>
        <begin position="592"/>
        <end position="607"/>
    </location>
</feature>
<feature type="compositionally biased region" description="Gly residues" evidence="5">
    <location>
        <begin position="475"/>
        <end position="487"/>
    </location>
</feature>
<accession>A0A9P6W4X9</accession>
<evidence type="ECO:0000256" key="3">
    <source>
        <dbReference type="ARBA" id="ARBA00023163"/>
    </source>
</evidence>
<dbReference type="InterPro" id="IPR040454">
    <property type="entry name" value="TF_IIIC_Tfc1/Sfc1"/>
</dbReference>
<feature type="compositionally biased region" description="Acidic residues" evidence="5">
    <location>
        <begin position="733"/>
        <end position="743"/>
    </location>
</feature>
<feature type="domain" description="Transcription factor IIIC subunit 5 HTH" evidence="6">
    <location>
        <begin position="181"/>
        <end position="333"/>
    </location>
</feature>
<feature type="compositionally biased region" description="Pro residues" evidence="5">
    <location>
        <begin position="720"/>
        <end position="729"/>
    </location>
</feature>
<gene>
    <name evidence="8" type="primary">QUA-1_1</name>
    <name evidence="8" type="ORF">C6P46_000909</name>
</gene>
<keyword evidence="3" id="KW-0804">Transcription</keyword>
<dbReference type="EMBL" id="PUHQ01000012">
    <property type="protein sequence ID" value="KAG0664772.1"/>
    <property type="molecule type" value="Genomic_DNA"/>
</dbReference>
<feature type="compositionally biased region" description="Low complexity" evidence="5">
    <location>
        <begin position="634"/>
        <end position="648"/>
    </location>
</feature>
<comment type="caution">
    <text evidence="8">The sequence shown here is derived from an EMBL/GenBank/DDBJ whole genome shotgun (WGS) entry which is preliminary data.</text>
</comment>
<keyword evidence="9" id="KW-1185">Reference proteome</keyword>
<evidence type="ECO:0000259" key="7">
    <source>
        <dbReference type="Pfam" id="PF17682"/>
    </source>
</evidence>
<dbReference type="GO" id="GO:0001003">
    <property type="term" value="F:RNA polymerase III type 2 promoter sequence-specific DNA binding"/>
    <property type="evidence" value="ECO:0007669"/>
    <property type="project" value="TreeGrafter"/>
</dbReference>
<dbReference type="GO" id="GO:0005634">
    <property type="term" value="C:nucleus"/>
    <property type="evidence" value="ECO:0007669"/>
    <property type="project" value="UniProtKB-SubCell"/>
</dbReference>
<dbReference type="Gene3D" id="3.30.200.160">
    <property type="entry name" value="TFIIIC, subcomplex tauA, subunit Sfc1, barrel domain"/>
    <property type="match status" value="1"/>
</dbReference>
<comment type="subcellular location">
    <subcellularLocation>
        <location evidence="1">Nucleus</location>
    </subcellularLocation>
</comment>
<feature type="region of interest" description="Disordered" evidence="5">
    <location>
        <begin position="341"/>
        <end position="371"/>
    </location>
</feature>
<dbReference type="AlphaFoldDB" id="A0A9P6W4X9"/>
<feature type="region of interest" description="Disordered" evidence="5">
    <location>
        <begin position="459"/>
        <end position="690"/>
    </location>
</feature>
<dbReference type="Proteomes" id="UP000777482">
    <property type="component" value="Unassembled WGS sequence"/>
</dbReference>
<evidence type="ECO:0000256" key="5">
    <source>
        <dbReference type="SAM" id="MobiDB-lite"/>
    </source>
</evidence>
<name>A0A9P6W4X9_RHOMI</name>
<dbReference type="PANTHER" id="PTHR13230">
    <property type="entry name" value="GENERAL TRANSCRIPTION FACTOR IIIC, POLYPEPTIDE 5"/>
    <property type="match status" value="1"/>
</dbReference>
<dbReference type="InterPro" id="IPR019136">
    <property type="entry name" value="TF_IIIC_su-5_HTH"/>
</dbReference>
<dbReference type="InterPro" id="IPR041499">
    <property type="entry name" value="Tfc1/Sfc1_N"/>
</dbReference>
<dbReference type="GO" id="GO:0000127">
    <property type="term" value="C:transcription factor TFIIIC complex"/>
    <property type="evidence" value="ECO:0007669"/>
    <property type="project" value="InterPro"/>
</dbReference>
<dbReference type="GO" id="GO:0006384">
    <property type="term" value="P:transcription initiation at RNA polymerase III promoter"/>
    <property type="evidence" value="ECO:0007669"/>
    <property type="project" value="InterPro"/>
</dbReference>
<evidence type="ECO:0000313" key="8">
    <source>
        <dbReference type="EMBL" id="KAG0664772.1"/>
    </source>
</evidence>
<keyword evidence="4" id="KW-0539">Nucleus</keyword>
<keyword evidence="2" id="KW-0238">DNA-binding</keyword>
<evidence type="ECO:0000313" key="9">
    <source>
        <dbReference type="Proteomes" id="UP000777482"/>
    </source>
</evidence>
<dbReference type="Pfam" id="PF09734">
    <property type="entry name" value="Tau95"/>
    <property type="match status" value="1"/>
</dbReference>
<dbReference type="PANTHER" id="PTHR13230:SF5">
    <property type="entry name" value="GENERAL TRANSCRIPTION FACTOR 3C POLYPEPTIDE 5"/>
    <property type="match status" value="1"/>
</dbReference>
<dbReference type="Pfam" id="PF17682">
    <property type="entry name" value="Tau95_N"/>
    <property type="match status" value="1"/>
</dbReference>
<evidence type="ECO:0000256" key="1">
    <source>
        <dbReference type="ARBA" id="ARBA00004123"/>
    </source>
</evidence>